<organism evidence="5 6">
    <name type="scientific">Owenia fusiformis</name>
    <name type="common">Polychaete worm</name>
    <dbReference type="NCBI Taxonomy" id="6347"/>
    <lineage>
        <taxon>Eukaryota</taxon>
        <taxon>Metazoa</taxon>
        <taxon>Spiralia</taxon>
        <taxon>Lophotrochozoa</taxon>
        <taxon>Annelida</taxon>
        <taxon>Polychaeta</taxon>
        <taxon>Sedentaria</taxon>
        <taxon>Canalipalpata</taxon>
        <taxon>Sabellida</taxon>
        <taxon>Oweniida</taxon>
        <taxon>Oweniidae</taxon>
        <taxon>Owenia</taxon>
    </lineage>
</organism>
<keyword evidence="3" id="KW-1133">Transmembrane helix</keyword>
<keyword evidence="2" id="KW-0812">Transmembrane</keyword>
<reference evidence="5" key="1">
    <citation type="submission" date="2022-03" db="EMBL/GenBank/DDBJ databases">
        <authorList>
            <person name="Martin C."/>
        </authorList>
    </citation>
    <scope>NUCLEOTIDE SEQUENCE</scope>
</reference>
<dbReference type="GO" id="GO:0045055">
    <property type="term" value="P:regulated exocytosis"/>
    <property type="evidence" value="ECO:0007669"/>
    <property type="project" value="TreeGrafter"/>
</dbReference>
<evidence type="ECO:0000313" key="5">
    <source>
        <dbReference type="EMBL" id="CAH1800591.1"/>
    </source>
</evidence>
<dbReference type="GO" id="GO:0005765">
    <property type="term" value="C:lysosomal membrane"/>
    <property type="evidence" value="ECO:0007669"/>
    <property type="project" value="TreeGrafter"/>
</dbReference>
<dbReference type="GO" id="GO:0032588">
    <property type="term" value="C:trans-Golgi network membrane"/>
    <property type="evidence" value="ECO:0007669"/>
    <property type="project" value="TreeGrafter"/>
</dbReference>
<comment type="caution">
    <text evidence="5">The sequence shown here is derived from an EMBL/GenBank/DDBJ whole genome shotgun (WGS) entry which is preliminary data.</text>
</comment>
<evidence type="ECO:0000256" key="4">
    <source>
        <dbReference type="ARBA" id="ARBA00023136"/>
    </source>
</evidence>
<accession>A0A8J1UV18</accession>
<dbReference type="AlphaFoldDB" id="A0A8J1UV18"/>
<gene>
    <name evidence="5" type="ORF">OFUS_LOCUS24456</name>
</gene>
<protein>
    <submittedName>
        <fullName evidence="5">Uncharacterized protein</fullName>
    </submittedName>
</protein>
<dbReference type="PANTHER" id="PTHR31004:SF1">
    <property type="entry name" value="TRANSMEMBRANE PROTEIN 79"/>
    <property type="match status" value="1"/>
</dbReference>
<evidence type="ECO:0000256" key="1">
    <source>
        <dbReference type="ARBA" id="ARBA00004370"/>
    </source>
</evidence>
<sequence length="185" mass="21094">MSDKEIPGPTKEQKSLVFGNIKKAIILAIALTVLTYFLAPSILINTVEKRLIFTLRCQIFSVLTIMIGIQVVGGRRAETPAMDSTSPYKDKQIEIGNKYLQNTVEQIIMNKICQLILSTYIVDMKWIMLMEFIFVSGRVMFLIGYLKHPLQRSFGFAFTFLPTVAVILLNIANVLFYKPWYGLMD</sequence>
<dbReference type="PANTHER" id="PTHR31004">
    <property type="entry name" value="TRANSMEMBRANE PROTEIN 79"/>
    <property type="match status" value="1"/>
</dbReference>
<dbReference type="Proteomes" id="UP000749559">
    <property type="component" value="Unassembled WGS sequence"/>
</dbReference>
<dbReference type="OrthoDB" id="8887147at2759"/>
<dbReference type="EMBL" id="CAIIXF020000012">
    <property type="protein sequence ID" value="CAH1800591.1"/>
    <property type="molecule type" value="Genomic_DNA"/>
</dbReference>
<comment type="subcellular location">
    <subcellularLocation>
        <location evidence="1">Membrane</location>
    </subcellularLocation>
</comment>
<dbReference type="InterPro" id="IPR001129">
    <property type="entry name" value="Membr-assoc_MAPEG"/>
</dbReference>
<proteinExistence type="predicted"/>
<dbReference type="SUPFAM" id="SSF161084">
    <property type="entry name" value="MAPEG domain-like"/>
    <property type="match status" value="1"/>
</dbReference>
<evidence type="ECO:0000256" key="3">
    <source>
        <dbReference type="ARBA" id="ARBA00022989"/>
    </source>
</evidence>
<keyword evidence="4" id="KW-0472">Membrane</keyword>
<dbReference type="Gene3D" id="1.20.120.550">
    <property type="entry name" value="Membrane associated eicosanoid/glutathione metabolism-like domain"/>
    <property type="match status" value="1"/>
</dbReference>
<name>A0A8J1UV18_OWEFU</name>
<dbReference type="Pfam" id="PF01124">
    <property type="entry name" value="MAPEG"/>
    <property type="match status" value="1"/>
</dbReference>
<evidence type="ECO:0000256" key="2">
    <source>
        <dbReference type="ARBA" id="ARBA00022692"/>
    </source>
</evidence>
<evidence type="ECO:0000313" key="6">
    <source>
        <dbReference type="Proteomes" id="UP000749559"/>
    </source>
</evidence>
<dbReference type="InterPro" id="IPR023352">
    <property type="entry name" value="MAPEG-like_dom_sf"/>
</dbReference>
<keyword evidence="6" id="KW-1185">Reference proteome</keyword>